<proteinExistence type="predicted"/>
<sequence length="203" mass="22356">MLFGLFFAFWRFSQILTLIPVVGMLSWFIHLYVTANALTPDAILVLFIVVVLAVVWAIATLFTYHRSKNNARFVALIDLGFVGALIGGIYTLRGISDDNCTGLTSPTSYTASFALLGSVRFGGYGIPLSKTCAMLKASWALSIMNCLFFFFTSMLAYMHGGHKEVVVVKRESHGSRHRHRSRRGSRGSRGSSRRSGGGSRAYV</sequence>
<dbReference type="AlphaFoldDB" id="A0A177AEM5"/>
<feature type="transmembrane region" description="Helical" evidence="2">
    <location>
        <begin position="12"/>
        <end position="30"/>
    </location>
</feature>
<feature type="compositionally biased region" description="Basic residues" evidence="1">
    <location>
        <begin position="175"/>
        <end position="186"/>
    </location>
</feature>
<dbReference type="VEuPathDB" id="FungiDB:GMDG_01711"/>
<keyword evidence="2" id="KW-0812">Transmembrane</keyword>
<protein>
    <recommendedName>
        <fullName evidence="4">MARVEL domain-containing protein</fullName>
    </recommendedName>
</protein>
<evidence type="ECO:0000256" key="1">
    <source>
        <dbReference type="SAM" id="MobiDB-lite"/>
    </source>
</evidence>
<dbReference type="OrthoDB" id="4918558at2759"/>
<feature type="transmembrane region" description="Helical" evidence="2">
    <location>
        <begin position="42"/>
        <end position="62"/>
    </location>
</feature>
<feature type="transmembrane region" description="Helical" evidence="2">
    <location>
        <begin position="138"/>
        <end position="158"/>
    </location>
</feature>
<dbReference type="GeneID" id="36286653"/>
<keyword evidence="2" id="KW-0472">Membrane</keyword>
<evidence type="ECO:0008006" key="4">
    <source>
        <dbReference type="Google" id="ProtNLM"/>
    </source>
</evidence>
<feature type="transmembrane region" description="Helical" evidence="2">
    <location>
        <begin position="107"/>
        <end position="126"/>
    </location>
</feature>
<organism evidence="3">
    <name type="scientific">Pseudogymnoascus destructans</name>
    <dbReference type="NCBI Taxonomy" id="655981"/>
    <lineage>
        <taxon>Eukaryota</taxon>
        <taxon>Fungi</taxon>
        <taxon>Dikarya</taxon>
        <taxon>Ascomycota</taxon>
        <taxon>Pezizomycotina</taxon>
        <taxon>Leotiomycetes</taxon>
        <taxon>Thelebolales</taxon>
        <taxon>Thelebolaceae</taxon>
        <taxon>Pseudogymnoascus</taxon>
    </lineage>
</organism>
<dbReference type="EMBL" id="KV441391">
    <property type="protein sequence ID" value="OAF60558.1"/>
    <property type="molecule type" value="Genomic_DNA"/>
</dbReference>
<evidence type="ECO:0000256" key="2">
    <source>
        <dbReference type="SAM" id="Phobius"/>
    </source>
</evidence>
<keyword evidence="2" id="KW-1133">Transmembrane helix</keyword>
<name>A0A177AEM5_9PEZI</name>
<dbReference type="RefSeq" id="XP_024325839.1">
    <property type="nucleotide sequence ID" value="XM_024467223.1"/>
</dbReference>
<dbReference type="eggNOG" id="ENOG502S5NQ">
    <property type="taxonomic scope" value="Eukaryota"/>
</dbReference>
<dbReference type="Proteomes" id="UP000077154">
    <property type="component" value="Unassembled WGS sequence"/>
</dbReference>
<feature type="region of interest" description="Disordered" evidence="1">
    <location>
        <begin position="170"/>
        <end position="203"/>
    </location>
</feature>
<feature type="transmembrane region" description="Helical" evidence="2">
    <location>
        <begin position="74"/>
        <end position="95"/>
    </location>
</feature>
<gene>
    <name evidence="3" type="ORF">VC83_03577</name>
</gene>
<reference evidence="3" key="1">
    <citation type="submission" date="2016-03" db="EMBL/GenBank/DDBJ databases">
        <title>Updated assembly of Pseudogymnoascus destructans, the fungus causing white-nose syndrome of bats.</title>
        <authorList>
            <person name="Palmer J.M."/>
            <person name="Drees K.P."/>
            <person name="Foster J.T."/>
            <person name="Lindner D.L."/>
        </authorList>
    </citation>
    <scope>NUCLEOTIDE SEQUENCE [LARGE SCALE GENOMIC DNA]</scope>
    <source>
        <strain evidence="3">20631-21</strain>
    </source>
</reference>
<accession>A0A177AEM5</accession>
<evidence type="ECO:0000313" key="3">
    <source>
        <dbReference type="EMBL" id="OAF60558.1"/>
    </source>
</evidence>